<comment type="function">
    <text evidence="4">Co-chaperone for Hsp70 protein HSPA5/BiP that acts as a key repressor of the ERN1/IRE1-mediated unfolded protein response (UPR). J domain-containing co-chaperones stimulate the ATPase activity of Hsp70 proteins and are required for efficient substrate recognition by Hsp70 proteins. In the unstressed endoplasmic reticulum, interacts with the luminal region of ERN1/IRE1 and selectively recruits HSPA5/BiP: HSPA5/BiP disrupts the dimerization of the active ERN1/IRE1 luminal region, thereby inactivating ERN1/IRE1. Also involved in endoplasmic reticulum-associated degradation (ERAD) of misfolded proteins. Required for survival of B-cell progenitors and normal antibody production.</text>
</comment>
<feature type="signal peptide" evidence="6">
    <location>
        <begin position="1"/>
        <end position="19"/>
    </location>
</feature>
<dbReference type="OrthoDB" id="10250354at2759"/>
<evidence type="ECO:0000256" key="5">
    <source>
        <dbReference type="ARBA" id="ARBA00046365"/>
    </source>
</evidence>
<dbReference type="STRING" id="70667.A0A183TCI1"/>
<evidence type="ECO:0000313" key="9">
    <source>
        <dbReference type="Proteomes" id="UP000275846"/>
    </source>
</evidence>
<reference evidence="8 9" key="2">
    <citation type="submission" date="2018-11" db="EMBL/GenBank/DDBJ databases">
        <authorList>
            <consortium name="Pathogen Informatics"/>
        </authorList>
    </citation>
    <scope>NUCLEOTIDE SEQUENCE [LARGE SCALE GENOMIC DNA]</scope>
    <source>
        <strain evidence="8 9">NST_G2</strain>
    </source>
</reference>
<keyword evidence="9" id="KW-1185">Reference proteome</keyword>
<accession>A0A183TCI1</accession>
<organism evidence="10">
    <name type="scientific">Schistocephalus solidus</name>
    <name type="common">Tapeworm</name>
    <dbReference type="NCBI Taxonomy" id="70667"/>
    <lineage>
        <taxon>Eukaryota</taxon>
        <taxon>Metazoa</taxon>
        <taxon>Spiralia</taxon>
        <taxon>Lophotrochozoa</taxon>
        <taxon>Platyhelminthes</taxon>
        <taxon>Cestoda</taxon>
        <taxon>Eucestoda</taxon>
        <taxon>Diphyllobothriidea</taxon>
        <taxon>Diphyllobothriidae</taxon>
        <taxon>Schistocephalus</taxon>
    </lineage>
</organism>
<dbReference type="PROSITE" id="PS50076">
    <property type="entry name" value="DNAJ_2"/>
    <property type="match status" value="1"/>
</dbReference>
<evidence type="ECO:0000256" key="1">
    <source>
        <dbReference type="ARBA" id="ARBA00023186"/>
    </source>
</evidence>
<proteinExistence type="predicted"/>
<dbReference type="GO" id="GO:0005783">
    <property type="term" value="C:endoplasmic reticulum"/>
    <property type="evidence" value="ECO:0007669"/>
    <property type="project" value="TreeGrafter"/>
</dbReference>
<feature type="chain" id="PRO_5043141484" description="DnaJ homolog subfamily B member 9" evidence="6">
    <location>
        <begin position="20"/>
        <end position="223"/>
    </location>
</feature>
<dbReference type="PANTHER" id="PTHR44360:SF1">
    <property type="entry name" value="DNAJ HOMOLOG SUBFAMILY B MEMBER 9"/>
    <property type="match status" value="1"/>
</dbReference>
<dbReference type="PRINTS" id="PR00625">
    <property type="entry name" value="JDOMAIN"/>
</dbReference>
<evidence type="ECO:0000256" key="6">
    <source>
        <dbReference type="SAM" id="SignalP"/>
    </source>
</evidence>
<dbReference type="CDD" id="cd06257">
    <property type="entry name" value="DnaJ"/>
    <property type="match status" value="1"/>
</dbReference>
<dbReference type="AlphaFoldDB" id="A0A183TCI1"/>
<evidence type="ECO:0000259" key="7">
    <source>
        <dbReference type="PROSITE" id="PS50076"/>
    </source>
</evidence>
<dbReference type="GO" id="GO:0051787">
    <property type="term" value="F:misfolded protein binding"/>
    <property type="evidence" value="ECO:0007669"/>
    <property type="project" value="TreeGrafter"/>
</dbReference>
<protein>
    <recommendedName>
        <fullName evidence="2">DnaJ homolog subfamily B member 9</fullName>
    </recommendedName>
    <alternativeName>
        <fullName evidence="3">Endoplasmic reticulum DNA J domain-containing protein 4</fullName>
    </alternativeName>
</protein>
<dbReference type="Gene3D" id="1.10.287.110">
    <property type="entry name" value="DnaJ domain"/>
    <property type="match status" value="1"/>
</dbReference>
<dbReference type="SMART" id="SM00271">
    <property type="entry name" value="DnaJ"/>
    <property type="match status" value="1"/>
</dbReference>
<dbReference type="InterPro" id="IPR001623">
    <property type="entry name" value="DnaJ_domain"/>
</dbReference>
<dbReference type="GO" id="GO:0036503">
    <property type="term" value="P:ERAD pathway"/>
    <property type="evidence" value="ECO:0007669"/>
    <property type="project" value="TreeGrafter"/>
</dbReference>
<comment type="subunit">
    <text evidence="5">Interacts with HSPA5/BiP; interaction is direct. Interacts with ERN1/IRE1 (via the luminal region). Interacts with DERL1.</text>
</comment>
<gene>
    <name evidence="8" type="ORF">SSLN_LOCUS14179</name>
</gene>
<dbReference type="InterPro" id="IPR018253">
    <property type="entry name" value="DnaJ_domain_CS"/>
</dbReference>
<dbReference type="PANTHER" id="PTHR44360">
    <property type="entry name" value="DNAJ HOMOLOG SUBFAMILY B MEMBER 9"/>
    <property type="match status" value="1"/>
</dbReference>
<dbReference type="InterPro" id="IPR036869">
    <property type="entry name" value="J_dom_sf"/>
</dbReference>
<dbReference type="InterPro" id="IPR051948">
    <property type="entry name" value="Hsp70_co-chaperone_J-domain"/>
</dbReference>
<evidence type="ECO:0000313" key="8">
    <source>
        <dbReference type="EMBL" id="VDM00565.1"/>
    </source>
</evidence>
<evidence type="ECO:0000256" key="4">
    <source>
        <dbReference type="ARBA" id="ARBA00045428"/>
    </source>
</evidence>
<keyword evidence="1" id="KW-0143">Chaperone</keyword>
<dbReference type="SUPFAM" id="SSF46565">
    <property type="entry name" value="Chaperone J-domain"/>
    <property type="match status" value="1"/>
</dbReference>
<dbReference type="Pfam" id="PF00226">
    <property type="entry name" value="DnaJ"/>
    <property type="match status" value="1"/>
</dbReference>
<dbReference type="EMBL" id="UYSU01038715">
    <property type="protein sequence ID" value="VDM00565.1"/>
    <property type="molecule type" value="Genomic_DNA"/>
</dbReference>
<dbReference type="GO" id="GO:0051087">
    <property type="term" value="F:protein-folding chaperone binding"/>
    <property type="evidence" value="ECO:0007669"/>
    <property type="project" value="TreeGrafter"/>
</dbReference>
<evidence type="ECO:0000256" key="2">
    <source>
        <dbReference type="ARBA" id="ARBA00040158"/>
    </source>
</evidence>
<sequence>MYFPILGLACFVFLSVAMAHNTSDYYEVLGLARGCSTQEVKAAYRNLAKIYHPDKNKSPEASEKFRQIAEAYEVLSDEKRRKVYDSMGHEQYVANPEAHAQSEWMGNFPSSFSFGSHSFFSEPFDFADTFQQFESSASHFEDSFDPFSFADDMHFGRSFASETAHRRDGIYTGICESVHKQKILWMGEPEQEVHELMNSSYSGGIHTYFVSEDGKGTLGKCIT</sequence>
<dbReference type="PROSITE" id="PS00636">
    <property type="entry name" value="DNAJ_1"/>
    <property type="match status" value="1"/>
</dbReference>
<evidence type="ECO:0000313" key="10">
    <source>
        <dbReference type="WBParaSite" id="SSLN_0001471701-mRNA-1"/>
    </source>
</evidence>
<evidence type="ECO:0000256" key="3">
    <source>
        <dbReference type="ARBA" id="ARBA00041533"/>
    </source>
</evidence>
<keyword evidence="6" id="KW-0732">Signal</keyword>
<dbReference type="Proteomes" id="UP000275846">
    <property type="component" value="Unassembled WGS sequence"/>
</dbReference>
<feature type="domain" description="J" evidence="7">
    <location>
        <begin position="24"/>
        <end position="88"/>
    </location>
</feature>
<dbReference type="WBParaSite" id="SSLN_0001471701-mRNA-1">
    <property type="protein sequence ID" value="SSLN_0001471701-mRNA-1"/>
    <property type="gene ID" value="SSLN_0001471701"/>
</dbReference>
<name>A0A183TCI1_SCHSO</name>
<reference evidence="10" key="1">
    <citation type="submission" date="2016-06" db="UniProtKB">
        <authorList>
            <consortium name="WormBaseParasite"/>
        </authorList>
    </citation>
    <scope>IDENTIFICATION</scope>
</reference>